<keyword evidence="5 14" id="KW-0645">Protease</keyword>
<evidence type="ECO:0000256" key="12">
    <source>
        <dbReference type="ARBA" id="ARBA00023136"/>
    </source>
</evidence>
<keyword evidence="10 16" id="KW-1133">Transmembrane helix</keyword>
<evidence type="ECO:0000313" key="17">
    <source>
        <dbReference type="EMBL" id="CCE61651.1"/>
    </source>
</evidence>
<evidence type="ECO:0000256" key="11">
    <source>
        <dbReference type="ARBA" id="ARBA00023034"/>
    </source>
</evidence>
<keyword evidence="12 16" id="KW-0472">Membrane</keyword>
<dbReference type="EMBL" id="HE612856">
    <property type="protein sequence ID" value="CCE61651.1"/>
    <property type="molecule type" value="Genomic_DNA"/>
</dbReference>
<dbReference type="GO" id="GO:0006915">
    <property type="term" value="P:apoptotic process"/>
    <property type="evidence" value="ECO:0007669"/>
    <property type="project" value="UniProtKB-KW"/>
</dbReference>
<dbReference type="Gene3D" id="3.40.50.1820">
    <property type="entry name" value="alpha/beta hydrolase"/>
    <property type="match status" value="1"/>
</dbReference>
<dbReference type="SUPFAM" id="SSF53474">
    <property type="entry name" value="alpha/beta-Hydrolases"/>
    <property type="match status" value="1"/>
</dbReference>
<keyword evidence="7" id="KW-0053">Apoptosis</keyword>
<evidence type="ECO:0000256" key="5">
    <source>
        <dbReference type="ARBA" id="ARBA00022670"/>
    </source>
</evidence>
<keyword evidence="6 16" id="KW-0812">Transmembrane</keyword>
<feature type="chain" id="PRO_5005132979" description="Carboxypeptidase" evidence="14">
    <location>
        <begin position="17"/>
        <end position="649"/>
    </location>
</feature>
<sequence length="649" mass="73460">MHLLVHFLFLSQFVTALLTANDYSVAPELLPGISSIKDESQIPIMFSGLIPLFSNSSMQDSNKDKDYFFWKFKKRDVNSKRLIIWFNGGPGCSSMDGALAETGPFRVDPTGKLYLNEGSWYNRADMVFVDQPVGTGFSSSTQKKTNFDNDLELVSEHFMSFLINYFTIFPGDLEKELLLAGESYAGQYIPYFAKAITKYNEGNNDKKLNLKAMLIGNGWIDPTTQSLSYVPFALENNIINKESSNFHRLLQAHEQCQNKINSKKEKEQFSYPECDRIINALLLSTRDNSPNTPASKACLNVYDFKLRDSYPACGMNWPADIAYIPKFFSKEGVLEALNLDPSVTPKWGECNDDVLKRLTNPTAKPSIHYLPELLKTGIEIILYNGANDIICNNIGVLDSIEKMQWGGSSGFTSASEYYEWVYRDLNINEDQKAGFIHYDKNLTFISVYNASHMVPNDRSLISRGILDIYMNNVISEIDENGGETLITTSDDNYSDDDDQKQVEKPDINSDYYDYDYAYDYYYYNDGVLKSNENGSGSEGPRSHPKAKITLALVFLLMIVAILSTVVLQNRSQRRRPILRDPNRRHPTSNKTVSWDVSDDDIDFALDNDEVELAINPTEISKNSSKSKTKNGYTAVSNDEDNNALELQDI</sequence>
<gene>
    <name evidence="17" type="primary">TPHA0A05770</name>
    <name evidence="17" type="ordered locus">TPHA_0A05770</name>
</gene>
<dbReference type="PROSITE" id="PS00560">
    <property type="entry name" value="CARBOXYPEPT_SER_HIS"/>
    <property type="match status" value="1"/>
</dbReference>
<keyword evidence="13" id="KW-0325">Glycoprotein</keyword>
<accession>G8BP23</accession>
<evidence type="ECO:0000256" key="16">
    <source>
        <dbReference type="SAM" id="Phobius"/>
    </source>
</evidence>
<keyword evidence="18" id="KW-1185">Reference proteome</keyword>
<comment type="subcellular location">
    <subcellularLocation>
        <location evidence="2">Golgi apparatus</location>
        <location evidence="2">trans-Golgi network membrane</location>
        <topology evidence="2">Single-pass type I membrane protein</topology>
    </subcellularLocation>
</comment>
<feature type="region of interest" description="Disordered" evidence="15">
    <location>
        <begin position="621"/>
        <end position="649"/>
    </location>
</feature>
<evidence type="ECO:0000256" key="2">
    <source>
        <dbReference type="ARBA" id="ARBA00004393"/>
    </source>
</evidence>
<dbReference type="InterPro" id="IPR018202">
    <property type="entry name" value="Ser_caboxypep_ser_AS"/>
</dbReference>
<dbReference type="InterPro" id="IPR029058">
    <property type="entry name" value="AB_hydrolase_fold"/>
</dbReference>
<evidence type="ECO:0000313" key="18">
    <source>
        <dbReference type="Proteomes" id="UP000005666"/>
    </source>
</evidence>
<keyword evidence="8 14" id="KW-0732">Signal</keyword>
<dbReference type="OrthoDB" id="443318at2759"/>
<dbReference type="KEGG" id="tpf:TPHA_0A05770"/>
<protein>
    <recommendedName>
        <fullName evidence="14">Carboxypeptidase</fullName>
        <ecNumber evidence="14">3.4.16.-</ecNumber>
    </recommendedName>
</protein>
<dbReference type="GO" id="GO:0004185">
    <property type="term" value="F:serine-type carboxypeptidase activity"/>
    <property type="evidence" value="ECO:0007669"/>
    <property type="project" value="UniProtKB-UniRule"/>
</dbReference>
<feature type="compositionally biased region" description="Acidic residues" evidence="15">
    <location>
        <begin position="637"/>
        <end position="649"/>
    </location>
</feature>
<feature type="transmembrane region" description="Helical" evidence="16">
    <location>
        <begin position="548"/>
        <end position="567"/>
    </location>
</feature>
<evidence type="ECO:0000256" key="6">
    <source>
        <dbReference type="ARBA" id="ARBA00022692"/>
    </source>
</evidence>
<reference evidence="17 18" key="1">
    <citation type="journal article" date="2011" name="Proc. Natl. Acad. Sci. U.S.A.">
        <title>Evolutionary erosion of yeast sex chromosomes by mating-type switching accidents.</title>
        <authorList>
            <person name="Gordon J.L."/>
            <person name="Armisen D."/>
            <person name="Proux-Wera E."/>
            <person name="Oheigeartaigh S.S."/>
            <person name="Byrne K.P."/>
            <person name="Wolfe K.H."/>
        </authorList>
    </citation>
    <scope>NUCLEOTIDE SEQUENCE [LARGE SCALE GENOMIC DNA]</scope>
    <source>
        <strain evidence="18">ATCC 24235 / CBS 4417 / NBRC 1672 / NRRL Y-8282 / UCD 70-5</strain>
    </source>
</reference>
<dbReference type="Proteomes" id="UP000005666">
    <property type="component" value="Chromosome 1"/>
</dbReference>
<comment type="similarity">
    <text evidence="3 14">Belongs to the peptidase S10 family.</text>
</comment>
<dbReference type="GO" id="GO:0006508">
    <property type="term" value="P:proteolysis"/>
    <property type="evidence" value="ECO:0007669"/>
    <property type="project" value="UniProtKB-KW"/>
</dbReference>
<dbReference type="Pfam" id="PF00450">
    <property type="entry name" value="Peptidase_S10"/>
    <property type="match status" value="1"/>
</dbReference>
<keyword evidence="11" id="KW-0333">Golgi apparatus</keyword>
<evidence type="ECO:0000256" key="3">
    <source>
        <dbReference type="ARBA" id="ARBA00009431"/>
    </source>
</evidence>
<evidence type="ECO:0000256" key="8">
    <source>
        <dbReference type="ARBA" id="ARBA00022729"/>
    </source>
</evidence>
<feature type="signal peptide" evidence="14">
    <location>
        <begin position="1"/>
        <end position="16"/>
    </location>
</feature>
<dbReference type="EC" id="3.4.16.-" evidence="14"/>
<proteinExistence type="inferred from homology"/>
<dbReference type="MEROPS" id="S10.007"/>
<dbReference type="HOGENOM" id="CLU_008523_11_2_1"/>
<dbReference type="OMA" id="NAHENCQ"/>
<dbReference type="AlphaFoldDB" id="G8BP23"/>
<dbReference type="PROSITE" id="PS00131">
    <property type="entry name" value="CARBOXYPEPT_SER_SER"/>
    <property type="match status" value="1"/>
</dbReference>
<evidence type="ECO:0000256" key="7">
    <source>
        <dbReference type="ARBA" id="ARBA00022703"/>
    </source>
</evidence>
<organism evidence="17 18">
    <name type="scientific">Tetrapisispora phaffii (strain ATCC 24235 / CBS 4417 / NBRC 1672 / NRRL Y-8282 / UCD 70-5)</name>
    <name type="common">Yeast</name>
    <name type="synonym">Fabospora phaffii</name>
    <dbReference type="NCBI Taxonomy" id="1071381"/>
    <lineage>
        <taxon>Eukaryota</taxon>
        <taxon>Fungi</taxon>
        <taxon>Dikarya</taxon>
        <taxon>Ascomycota</taxon>
        <taxon>Saccharomycotina</taxon>
        <taxon>Saccharomycetes</taxon>
        <taxon>Saccharomycetales</taxon>
        <taxon>Saccharomycetaceae</taxon>
        <taxon>Tetrapisispora</taxon>
    </lineage>
</organism>
<dbReference type="GeneID" id="11532306"/>
<dbReference type="RefSeq" id="XP_003684085.1">
    <property type="nucleotide sequence ID" value="XM_003684037.1"/>
</dbReference>
<keyword evidence="9 14" id="KW-0378">Hydrolase</keyword>
<keyword evidence="4 14" id="KW-0121">Carboxypeptidase</keyword>
<evidence type="ECO:0000256" key="9">
    <source>
        <dbReference type="ARBA" id="ARBA00022801"/>
    </source>
</evidence>
<evidence type="ECO:0000256" key="15">
    <source>
        <dbReference type="SAM" id="MobiDB-lite"/>
    </source>
</evidence>
<comment type="catalytic activity">
    <reaction evidence="1">
        <text>Preferential release of a C-terminal arginine or lysine residue.</text>
        <dbReference type="EC" id="3.4.16.6"/>
    </reaction>
</comment>
<feature type="region of interest" description="Disordered" evidence="15">
    <location>
        <begin position="483"/>
        <end position="505"/>
    </location>
</feature>
<dbReference type="STRING" id="1071381.G8BP23"/>
<name>G8BP23_TETPH</name>
<dbReference type="PANTHER" id="PTHR11802:SF190">
    <property type="entry name" value="PHEROMONE-PROCESSING CARBOXYPEPTIDASE KEX1"/>
    <property type="match status" value="1"/>
</dbReference>
<dbReference type="PRINTS" id="PR00724">
    <property type="entry name" value="CRBOXYPTASEC"/>
</dbReference>
<evidence type="ECO:0000256" key="13">
    <source>
        <dbReference type="ARBA" id="ARBA00023180"/>
    </source>
</evidence>
<dbReference type="PANTHER" id="PTHR11802">
    <property type="entry name" value="SERINE PROTEASE FAMILY S10 SERINE CARBOXYPEPTIDASE"/>
    <property type="match status" value="1"/>
</dbReference>
<evidence type="ECO:0000256" key="1">
    <source>
        <dbReference type="ARBA" id="ARBA00001003"/>
    </source>
</evidence>
<evidence type="ECO:0000256" key="4">
    <source>
        <dbReference type="ARBA" id="ARBA00022645"/>
    </source>
</evidence>
<dbReference type="InterPro" id="IPR033124">
    <property type="entry name" value="Ser_caboxypep_his_AS"/>
</dbReference>
<evidence type="ECO:0000256" key="10">
    <source>
        <dbReference type="ARBA" id="ARBA00022989"/>
    </source>
</evidence>
<dbReference type="InterPro" id="IPR001563">
    <property type="entry name" value="Peptidase_S10"/>
</dbReference>
<dbReference type="eggNOG" id="KOG1282">
    <property type="taxonomic scope" value="Eukaryota"/>
</dbReference>
<dbReference type="GO" id="GO:0005802">
    <property type="term" value="C:trans-Golgi network"/>
    <property type="evidence" value="ECO:0007669"/>
    <property type="project" value="EnsemblFungi"/>
</dbReference>
<evidence type="ECO:0000256" key="14">
    <source>
        <dbReference type="RuleBase" id="RU361156"/>
    </source>
</evidence>